<dbReference type="InterPro" id="IPR011009">
    <property type="entry name" value="Kinase-like_dom_sf"/>
</dbReference>
<dbReference type="AlphaFoldDB" id="A0A3Q0F4Z1"/>
<dbReference type="InterPro" id="IPR017441">
    <property type="entry name" value="Protein_kinase_ATP_BS"/>
</dbReference>
<keyword evidence="4" id="KW-0808">Transferase</keyword>
<evidence type="ECO:0000256" key="1">
    <source>
        <dbReference type="PROSITE-ProRule" id="PRU10141"/>
    </source>
</evidence>
<dbReference type="SUPFAM" id="SSF56112">
    <property type="entry name" value="Protein kinase-like (PK-like)"/>
    <property type="match status" value="1"/>
</dbReference>
<proteinExistence type="predicted"/>
<dbReference type="GO" id="GO:0005524">
    <property type="term" value="F:ATP binding"/>
    <property type="evidence" value="ECO:0007669"/>
    <property type="project" value="UniProtKB-UniRule"/>
</dbReference>
<keyword evidence="1" id="KW-0547">Nucleotide-binding</keyword>
<dbReference type="GO" id="GO:0004672">
    <property type="term" value="F:protein kinase activity"/>
    <property type="evidence" value="ECO:0007669"/>
    <property type="project" value="InterPro"/>
</dbReference>
<accession>A0A3Q0F4Z1</accession>
<dbReference type="PANTHER" id="PTHR45621">
    <property type="entry name" value="OS01G0588500 PROTEIN-RELATED"/>
    <property type="match status" value="1"/>
</dbReference>
<dbReference type="Proteomes" id="UP000087766">
    <property type="component" value="Chromosome 7"/>
</dbReference>
<evidence type="ECO:0000259" key="2">
    <source>
        <dbReference type="PROSITE" id="PS50011"/>
    </source>
</evidence>
<sequence length="147" mass="16503">MGLSFSCAPSLRHSLLNRHHFSGSSDIHRSNVEFSETTTTTTIRRSQFSVRESIGSNCSPRPLPFPGRQVLKWPELKVFSFKELKSATRNFSSDRLLGEGAFGRVYKGWLHKNTLTPAKPGSGVVVAIKKLNREGFQGFREWQGSCM</sequence>
<dbReference type="InterPro" id="IPR050823">
    <property type="entry name" value="Plant_Ser_Thr_Prot_Kinase"/>
</dbReference>
<feature type="binding site" evidence="1">
    <location>
        <position position="130"/>
    </location>
    <ligand>
        <name>ATP</name>
        <dbReference type="ChEBI" id="CHEBI:30616"/>
    </ligand>
</feature>
<dbReference type="PROSITE" id="PS50011">
    <property type="entry name" value="PROTEIN_KINASE_DOM"/>
    <property type="match status" value="1"/>
</dbReference>
<dbReference type="Gene3D" id="3.30.200.20">
    <property type="entry name" value="Phosphorylase Kinase, domain 1"/>
    <property type="match status" value="1"/>
</dbReference>
<dbReference type="PROSITE" id="PS00107">
    <property type="entry name" value="PROTEIN_KINASE_ATP"/>
    <property type="match status" value="1"/>
</dbReference>
<dbReference type="OrthoDB" id="1412561at2759"/>
<evidence type="ECO:0000313" key="3">
    <source>
        <dbReference type="Proteomes" id="UP000087766"/>
    </source>
</evidence>
<keyword evidence="3" id="KW-1185">Reference proteome</keyword>
<evidence type="ECO:0000313" key="4">
    <source>
        <dbReference type="RefSeq" id="XP_022638571.1"/>
    </source>
</evidence>
<dbReference type="STRING" id="3916.A0A3Q0F4Z1"/>
<dbReference type="RefSeq" id="XP_022638571.1">
    <property type="nucleotide sequence ID" value="XM_022782850.1"/>
</dbReference>
<gene>
    <name evidence="4" type="primary">LOC111240502</name>
</gene>
<dbReference type="KEGG" id="vra:111240502"/>
<dbReference type="InterPro" id="IPR000719">
    <property type="entry name" value="Prot_kinase_dom"/>
</dbReference>
<keyword evidence="4" id="KW-0418">Kinase</keyword>
<reference evidence="4" key="2">
    <citation type="submission" date="2025-08" db="UniProtKB">
        <authorList>
            <consortium name="RefSeq"/>
        </authorList>
    </citation>
    <scope>IDENTIFICATION</scope>
    <source>
        <tissue evidence="4">Leaf</tissue>
    </source>
</reference>
<protein>
    <submittedName>
        <fullName evidence="4">Probable serine/threonine-protein kinase PBL18</fullName>
    </submittedName>
</protein>
<feature type="domain" description="Protein kinase" evidence="2">
    <location>
        <begin position="91"/>
        <end position="147"/>
    </location>
</feature>
<organism evidence="3 4">
    <name type="scientific">Vigna radiata var. radiata</name>
    <name type="common">Mung bean</name>
    <name type="synonym">Phaseolus aureus</name>
    <dbReference type="NCBI Taxonomy" id="3916"/>
    <lineage>
        <taxon>Eukaryota</taxon>
        <taxon>Viridiplantae</taxon>
        <taxon>Streptophyta</taxon>
        <taxon>Embryophyta</taxon>
        <taxon>Tracheophyta</taxon>
        <taxon>Spermatophyta</taxon>
        <taxon>Magnoliopsida</taxon>
        <taxon>eudicotyledons</taxon>
        <taxon>Gunneridae</taxon>
        <taxon>Pentapetalae</taxon>
        <taxon>rosids</taxon>
        <taxon>fabids</taxon>
        <taxon>Fabales</taxon>
        <taxon>Fabaceae</taxon>
        <taxon>Papilionoideae</taxon>
        <taxon>50 kb inversion clade</taxon>
        <taxon>NPAAA clade</taxon>
        <taxon>indigoferoid/millettioid clade</taxon>
        <taxon>Phaseoleae</taxon>
        <taxon>Vigna</taxon>
    </lineage>
</organism>
<dbReference type="GeneID" id="111240502"/>
<name>A0A3Q0F4Z1_VIGRR</name>
<keyword evidence="1" id="KW-0067">ATP-binding</keyword>
<reference evidence="3" key="1">
    <citation type="journal article" date="2014" name="Nat. Commun.">
        <title>Genome sequence of mungbean and insights into evolution within Vigna species.</title>
        <authorList>
            <person name="Kang Y.J."/>
            <person name="Kim S.K."/>
            <person name="Kim M.Y."/>
            <person name="Lestari P."/>
            <person name="Kim K.H."/>
            <person name="Ha B.K."/>
            <person name="Jun T.H."/>
            <person name="Hwang W.J."/>
            <person name="Lee T."/>
            <person name="Lee J."/>
            <person name="Shim S."/>
            <person name="Yoon M.Y."/>
            <person name="Jang Y.E."/>
            <person name="Han K.S."/>
            <person name="Taeprayoon P."/>
            <person name="Yoon N."/>
            <person name="Somta P."/>
            <person name="Tanya P."/>
            <person name="Kim K.S."/>
            <person name="Gwag J.G."/>
            <person name="Moon J.K."/>
            <person name="Lee Y.H."/>
            <person name="Park B.S."/>
            <person name="Bombarely A."/>
            <person name="Doyle J.J."/>
            <person name="Jackson S.A."/>
            <person name="Schafleitner R."/>
            <person name="Srinives P."/>
            <person name="Varshney R.K."/>
            <person name="Lee S.H."/>
        </authorList>
    </citation>
    <scope>NUCLEOTIDE SEQUENCE [LARGE SCALE GENOMIC DNA]</scope>
    <source>
        <strain evidence="3">cv. VC1973A</strain>
    </source>
</reference>